<evidence type="ECO:0000313" key="16">
    <source>
        <dbReference type="EMBL" id="RMX37348.1"/>
    </source>
</evidence>
<evidence type="ECO:0000259" key="15">
    <source>
        <dbReference type="PROSITE" id="PS50157"/>
    </source>
</evidence>
<dbReference type="InterPro" id="IPR013087">
    <property type="entry name" value="Znf_C2H2_type"/>
</dbReference>
<feature type="domain" description="C2H2-type" evidence="15">
    <location>
        <begin position="583"/>
        <end position="610"/>
    </location>
</feature>
<feature type="domain" description="C2H2-type" evidence="15">
    <location>
        <begin position="555"/>
        <end position="582"/>
    </location>
</feature>
<dbReference type="SMART" id="SM00355">
    <property type="entry name" value="ZnF_C2H2"/>
    <property type="match status" value="6"/>
</dbReference>
<keyword evidence="4" id="KW-0479">Metal-binding</keyword>
<feature type="compositionally biased region" description="Polar residues" evidence="13">
    <location>
        <begin position="171"/>
        <end position="180"/>
    </location>
</feature>
<protein>
    <recommendedName>
        <fullName evidence="15">C2H2-type domain-containing protein</fullName>
    </recommendedName>
</protein>
<evidence type="ECO:0000256" key="3">
    <source>
        <dbReference type="ARBA" id="ARBA00006991"/>
    </source>
</evidence>
<sequence length="728" mass="80111">MEKRMEEKKEKPGLPPLNVNAMNAGMFGFAFPMPFPVFTPQVMPMRMMPPLWPPNSTFMQQYMDALSSGVLHTMSKSTGSGKEPNTKTAQPHGVEAFVGSSGPSVLDFASNGSHMNQMLAEYNKQQQGGAFLPQFSNSPLMFPFSGFVPFGSYFPYLTVPTGEFPKKPSVDDQSQSSLETQSKDLDIDNGSESMDINEESPQPDCSAMQEELLKKVSQEVSVTSNDSSSAGKVSSSHDIGDSKSTEMDVAQILIDFMHVPVISGTKQASEKPPEKGPDSTSFSTSVVNEEVPYSTESVDVCGDALPESSTSFESPISKTVASATFHHENVESAKTVLPNSETIVRDTPPRSFSVIKDASESIPVKTFQSQPQDNLESQSICSNHYLASDISVTESSKQECNIKENNLGTSSAVVYLTNSHQTNEVQSTHSSVIAYVKSETRTNSKIVTEGSEKKSVDLTELTPKPVDNQQGFFSDDENAIPTVDDLLRGDMANDKSTYKCEVCAQLFRSSLGLQKHLEFHTDDGQHYTCTICFQPFKEAKTLDDHIALHMRKRPHKCTFCPKAFRDPGSLQKHVRVHTGERPYKCTSCNQSFAEYSSLRKHLRVHTGEQPYRCQYCSKAFSISGNLQRHVLIHTGERPYKCSFCPKAFNNPSHLRRHVKNLHFKGDATTGVVEDMISALNGDVSAQIKQNLTGNLQGNNELVDQGNDISVGGRQPTENLTENLSACST</sequence>
<evidence type="ECO:0000256" key="6">
    <source>
        <dbReference type="ARBA" id="ARBA00022771"/>
    </source>
</evidence>
<dbReference type="FunFam" id="3.30.160.60:FF:002343">
    <property type="entry name" value="Zinc finger protein 33A"/>
    <property type="match status" value="1"/>
</dbReference>
<keyword evidence="11" id="KW-0539">Nucleus</keyword>
<accession>A0A3M6T7T2</accession>
<evidence type="ECO:0000256" key="1">
    <source>
        <dbReference type="ARBA" id="ARBA00003767"/>
    </source>
</evidence>
<dbReference type="Proteomes" id="UP000275408">
    <property type="component" value="Unassembled WGS sequence"/>
</dbReference>
<evidence type="ECO:0000256" key="8">
    <source>
        <dbReference type="ARBA" id="ARBA00023015"/>
    </source>
</evidence>
<comment type="similarity">
    <text evidence="3">Belongs to the krueppel C2H2-type zinc-finger protein family.</text>
</comment>
<dbReference type="GO" id="GO:0008270">
    <property type="term" value="F:zinc ion binding"/>
    <property type="evidence" value="ECO:0007669"/>
    <property type="project" value="UniProtKB-KW"/>
</dbReference>
<dbReference type="STRING" id="46731.A0A3M6T7T2"/>
<feature type="region of interest" description="Disordered" evidence="13">
    <location>
        <begin position="264"/>
        <end position="284"/>
    </location>
</feature>
<feature type="domain" description="C2H2-type" evidence="15">
    <location>
        <begin position="639"/>
        <end position="667"/>
    </location>
</feature>
<dbReference type="PANTHER" id="PTHR16515:SF2">
    <property type="entry name" value="PR DOMAIN ZINC FINGER PROTEIN 4"/>
    <property type="match status" value="1"/>
</dbReference>
<dbReference type="GO" id="GO:0005634">
    <property type="term" value="C:nucleus"/>
    <property type="evidence" value="ECO:0007669"/>
    <property type="project" value="UniProtKB-SubCell"/>
</dbReference>
<evidence type="ECO:0000256" key="5">
    <source>
        <dbReference type="ARBA" id="ARBA00022737"/>
    </source>
</evidence>
<feature type="transmembrane region" description="Helical" evidence="14">
    <location>
        <begin position="21"/>
        <end position="38"/>
    </location>
</feature>
<dbReference type="PROSITE" id="PS50157">
    <property type="entry name" value="ZINC_FINGER_C2H2_2"/>
    <property type="match status" value="6"/>
</dbReference>
<keyword evidence="5" id="KW-0677">Repeat</keyword>
<keyword evidence="7" id="KW-0862">Zinc</keyword>
<dbReference type="SUPFAM" id="SSF57667">
    <property type="entry name" value="beta-beta-alpha zinc fingers"/>
    <property type="match status" value="4"/>
</dbReference>
<dbReference type="GO" id="GO:0010468">
    <property type="term" value="P:regulation of gene expression"/>
    <property type="evidence" value="ECO:0007669"/>
    <property type="project" value="TreeGrafter"/>
</dbReference>
<dbReference type="AlphaFoldDB" id="A0A3M6T7T2"/>
<dbReference type="FunFam" id="3.30.160.60:FF:001485">
    <property type="entry name" value="Krueppel-related zinc finger protein"/>
    <property type="match status" value="1"/>
</dbReference>
<feature type="compositionally biased region" description="Polar residues" evidence="13">
    <location>
        <begin position="218"/>
        <end position="237"/>
    </location>
</feature>
<evidence type="ECO:0000256" key="13">
    <source>
        <dbReference type="SAM" id="MobiDB-lite"/>
    </source>
</evidence>
<feature type="compositionally biased region" description="Polar residues" evidence="13">
    <location>
        <begin position="715"/>
        <end position="728"/>
    </location>
</feature>
<evidence type="ECO:0000256" key="2">
    <source>
        <dbReference type="ARBA" id="ARBA00004123"/>
    </source>
</evidence>
<proteinExistence type="inferred from homology"/>
<dbReference type="FunFam" id="3.30.160.60:FF:000226">
    <property type="entry name" value="Zinc finger protein 236 variant"/>
    <property type="match status" value="1"/>
</dbReference>
<evidence type="ECO:0000256" key="11">
    <source>
        <dbReference type="ARBA" id="ARBA00023242"/>
    </source>
</evidence>
<feature type="region of interest" description="Disordered" evidence="13">
    <location>
        <begin position="164"/>
        <end position="244"/>
    </location>
</feature>
<evidence type="ECO:0000256" key="4">
    <source>
        <dbReference type="ARBA" id="ARBA00022723"/>
    </source>
</evidence>
<keyword evidence="8" id="KW-0805">Transcription regulation</keyword>
<comment type="subcellular location">
    <subcellularLocation>
        <location evidence="2">Nucleus</location>
    </subcellularLocation>
</comment>
<dbReference type="OrthoDB" id="6155966at2759"/>
<dbReference type="FunFam" id="3.30.160.60:FF:000358">
    <property type="entry name" value="zinc finger protein 24"/>
    <property type="match status" value="1"/>
</dbReference>
<dbReference type="PROSITE" id="PS00028">
    <property type="entry name" value="ZINC_FINGER_C2H2_1"/>
    <property type="match status" value="6"/>
</dbReference>
<dbReference type="EMBL" id="RCHS01004153">
    <property type="protein sequence ID" value="RMX37348.1"/>
    <property type="molecule type" value="Genomic_DNA"/>
</dbReference>
<evidence type="ECO:0000256" key="14">
    <source>
        <dbReference type="SAM" id="Phobius"/>
    </source>
</evidence>
<dbReference type="InterPro" id="IPR050331">
    <property type="entry name" value="Zinc_finger"/>
</dbReference>
<reference evidence="16 17" key="1">
    <citation type="journal article" date="2018" name="Sci. Rep.">
        <title>Comparative analysis of the Pocillopora damicornis genome highlights role of immune system in coral evolution.</title>
        <authorList>
            <person name="Cunning R."/>
            <person name="Bay R.A."/>
            <person name="Gillette P."/>
            <person name="Baker A.C."/>
            <person name="Traylor-Knowles N."/>
        </authorList>
    </citation>
    <scope>NUCLEOTIDE SEQUENCE [LARGE SCALE GENOMIC DNA]</scope>
    <source>
        <strain evidence="16">RSMAS</strain>
        <tissue evidence="16">Whole animal</tissue>
    </source>
</reference>
<gene>
    <name evidence="16" type="ORF">pdam_00015454</name>
</gene>
<organism evidence="16 17">
    <name type="scientific">Pocillopora damicornis</name>
    <name type="common">Cauliflower coral</name>
    <name type="synonym">Millepora damicornis</name>
    <dbReference type="NCBI Taxonomy" id="46731"/>
    <lineage>
        <taxon>Eukaryota</taxon>
        <taxon>Metazoa</taxon>
        <taxon>Cnidaria</taxon>
        <taxon>Anthozoa</taxon>
        <taxon>Hexacorallia</taxon>
        <taxon>Scleractinia</taxon>
        <taxon>Astrocoeniina</taxon>
        <taxon>Pocilloporidae</taxon>
        <taxon>Pocillopora</taxon>
    </lineage>
</organism>
<keyword evidence="9" id="KW-0238">DNA-binding</keyword>
<dbReference type="PANTHER" id="PTHR16515">
    <property type="entry name" value="PR DOMAIN ZINC FINGER PROTEIN"/>
    <property type="match status" value="1"/>
</dbReference>
<keyword evidence="14" id="KW-1133">Transmembrane helix</keyword>
<dbReference type="GO" id="GO:0003677">
    <property type="term" value="F:DNA binding"/>
    <property type="evidence" value="ECO:0007669"/>
    <property type="project" value="UniProtKB-KW"/>
</dbReference>
<evidence type="ECO:0000256" key="10">
    <source>
        <dbReference type="ARBA" id="ARBA00023163"/>
    </source>
</evidence>
<dbReference type="Gene3D" id="3.30.160.60">
    <property type="entry name" value="Classic Zinc Finger"/>
    <property type="match status" value="5"/>
</dbReference>
<dbReference type="Pfam" id="PF00096">
    <property type="entry name" value="zf-C2H2"/>
    <property type="match status" value="4"/>
</dbReference>
<feature type="compositionally biased region" description="Basic and acidic residues" evidence="13">
    <location>
        <begin position="268"/>
        <end position="277"/>
    </location>
</feature>
<keyword evidence="6 12" id="KW-0863">Zinc-finger</keyword>
<evidence type="ECO:0000256" key="12">
    <source>
        <dbReference type="PROSITE-ProRule" id="PRU00042"/>
    </source>
</evidence>
<keyword evidence="10" id="KW-0804">Transcription</keyword>
<feature type="region of interest" description="Disordered" evidence="13">
    <location>
        <begin position="709"/>
        <end position="728"/>
    </location>
</feature>
<keyword evidence="14" id="KW-0812">Transmembrane</keyword>
<evidence type="ECO:0000256" key="7">
    <source>
        <dbReference type="ARBA" id="ARBA00022833"/>
    </source>
</evidence>
<evidence type="ECO:0000313" key="17">
    <source>
        <dbReference type="Proteomes" id="UP000275408"/>
    </source>
</evidence>
<comment type="caution">
    <text evidence="16">The sequence shown here is derived from an EMBL/GenBank/DDBJ whole genome shotgun (WGS) entry which is preliminary data.</text>
</comment>
<keyword evidence="17" id="KW-1185">Reference proteome</keyword>
<feature type="domain" description="C2H2-type" evidence="15">
    <location>
        <begin position="527"/>
        <end position="554"/>
    </location>
</feature>
<feature type="domain" description="C2H2-type" evidence="15">
    <location>
        <begin position="498"/>
        <end position="525"/>
    </location>
</feature>
<comment type="function">
    <text evidence="1">May be involved in transcriptional regulation.</text>
</comment>
<dbReference type="InterPro" id="IPR036236">
    <property type="entry name" value="Znf_C2H2_sf"/>
</dbReference>
<name>A0A3M6T7T2_POCDA</name>
<feature type="domain" description="C2H2-type" evidence="15">
    <location>
        <begin position="611"/>
        <end position="638"/>
    </location>
</feature>
<keyword evidence="14" id="KW-0472">Membrane</keyword>
<evidence type="ECO:0000256" key="9">
    <source>
        <dbReference type="ARBA" id="ARBA00023125"/>
    </source>
</evidence>